<dbReference type="Gene3D" id="3.30.1220.10">
    <property type="entry name" value="CobW-like, C-terminal domain"/>
    <property type="match status" value="1"/>
</dbReference>
<proteinExistence type="inferred from homology"/>
<dbReference type="PANTHER" id="PTHR13748:SF62">
    <property type="entry name" value="COBW DOMAIN-CONTAINING PROTEIN"/>
    <property type="match status" value="1"/>
</dbReference>
<keyword evidence="1" id="KW-0547">Nucleotide-binding</keyword>
<dbReference type="InterPro" id="IPR051316">
    <property type="entry name" value="Zinc-reg_GTPase_activator"/>
</dbReference>
<dbReference type="SMART" id="SM00833">
    <property type="entry name" value="CobW_C"/>
    <property type="match status" value="1"/>
</dbReference>
<evidence type="ECO:0000256" key="5">
    <source>
        <dbReference type="ARBA" id="ARBA00049117"/>
    </source>
</evidence>
<dbReference type="InterPro" id="IPR036627">
    <property type="entry name" value="CobW-likC_sf"/>
</dbReference>
<evidence type="ECO:0000259" key="6">
    <source>
        <dbReference type="SMART" id="SM00833"/>
    </source>
</evidence>
<evidence type="ECO:0000256" key="3">
    <source>
        <dbReference type="ARBA" id="ARBA00023186"/>
    </source>
</evidence>
<dbReference type="AlphaFoldDB" id="A0A1X7JCV4"/>
<dbReference type="SUPFAM" id="SSF90002">
    <property type="entry name" value="Hypothetical protein YjiA, C-terminal domain"/>
    <property type="match status" value="1"/>
</dbReference>
<comment type="similarity">
    <text evidence="4">Belongs to the SIMIBI class G3E GTPase family. ZNG1 subfamily.</text>
</comment>
<feature type="domain" description="CobW C-terminal" evidence="6">
    <location>
        <begin position="261"/>
        <end position="348"/>
    </location>
</feature>
<dbReference type="Pfam" id="PF02492">
    <property type="entry name" value="cobW"/>
    <property type="match status" value="1"/>
</dbReference>
<dbReference type="EMBL" id="FXAZ01000001">
    <property type="protein sequence ID" value="SMG25765.1"/>
    <property type="molecule type" value="Genomic_DNA"/>
</dbReference>
<dbReference type="Gene3D" id="3.40.50.300">
    <property type="entry name" value="P-loop containing nucleotide triphosphate hydrolases"/>
    <property type="match status" value="1"/>
</dbReference>
<keyword evidence="3" id="KW-0143">Chaperone</keyword>
<dbReference type="GO" id="GO:0016787">
    <property type="term" value="F:hydrolase activity"/>
    <property type="evidence" value="ECO:0007669"/>
    <property type="project" value="UniProtKB-KW"/>
</dbReference>
<dbReference type="STRING" id="1852522.SAMN06295960_1452"/>
<name>A0A1X7JCV4_9BACL</name>
<dbReference type="InterPro" id="IPR011629">
    <property type="entry name" value="CobW-like_C"/>
</dbReference>
<evidence type="ECO:0000256" key="1">
    <source>
        <dbReference type="ARBA" id="ARBA00022741"/>
    </source>
</evidence>
<gene>
    <name evidence="7" type="ORF">SAMN06295960_1452</name>
</gene>
<comment type="catalytic activity">
    <reaction evidence="5">
        <text>GTP + H2O = GDP + phosphate + H(+)</text>
        <dbReference type="Rhea" id="RHEA:19669"/>
        <dbReference type="ChEBI" id="CHEBI:15377"/>
        <dbReference type="ChEBI" id="CHEBI:15378"/>
        <dbReference type="ChEBI" id="CHEBI:37565"/>
        <dbReference type="ChEBI" id="CHEBI:43474"/>
        <dbReference type="ChEBI" id="CHEBI:58189"/>
    </reaction>
    <physiologicalReaction direction="left-to-right" evidence="5">
        <dbReference type="Rhea" id="RHEA:19670"/>
    </physiologicalReaction>
</comment>
<evidence type="ECO:0000256" key="2">
    <source>
        <dbReference type="ARBA" id="ARBA00022801"/>
    </source>
</evidence>
<reference evidence="7 8" key="1">
    <citation type="submission" date="2017-04" db="EMBL/GenBank/DDBJ databases">
        <authorList>
            <person name="Afonso C.L."/>
            <person name="Miller P.J."/>
            <person name="Scott M.A."/>
            <person name="Spackman E."/>
            <person name="Goraichik I."/>
            <person name="Dimitrov K.M."/>
            <person name="Suarez D.L."/>
            <person name="Swayne D.E."/>
        </authorList>
    </citation>
    <scope>NUCLEOTIDE SEQUENCE [LARGE SCALE GENOMIC DNA]</scope>
    <source>
        <strain evidence="7 8">11</strain>
    </source>
</reference>
<sequence>MSSIEKQDHKRHDIPVVILSGFLGSGKTTLLKQLVDWSMEAGLTPAVIMNEVGEVNLDGQMLPDNVQMEELLGGCICCSVRGDFGLKLYELVLELRPDVIYVECTGIAEPMEIVDALTEVSMYAPVQLTSLISLADAAQLSEQVFVKAEKKGSTKLKKLVKEQIRSANTIILNKCDLVDEQEADRVLHEIRAWNATASVLRTSHAKLDRNVWLDALRLSDERTENPITTGQACDCCSTHDQHRTADQVDSHHIHQPHHAFVTAWTHAISSPVCSERFEQWLLALPDTVYRAKGIVQFTDTSKRYMFQYAYRATEFIPIMPQGEIDDVIVVIGEQMDAAELEQRLYQLLEED</sequence>
<dbReference type="GO" id="GO:0005737">
    <property type="term" value="C:cytoplasm"/>
    <property type="evidence" value="ECO:0007669"/>
    <property type="project" value="TreeGrafter"/>
</dbReference>
<accession>A0A1X7JCV4</accession>
<dbReference type="OrthoDB" id="9808822at2"/>
<dbReference type="PANTHER" id="PTHR13748">
    <property type="entry name" value="COBW-RELATED"/>
    <property type="match status" value="1"/>
</dbReference>
<dbReference type="SUPFAM" id="SSF52540">
    <property type="entry name" value="P-loop containing nucleoside triphosphate hydrolases"/>
    <property type="match status" value="1"/>
</dbReference>
<dbReference type="CDD" id="cd03112">
    <property type="entry name" value="CobW-like"/>
    <property type="match status" value="1"/>
</dbReference>
<organism evidence="7 8">
    <name type="scientific">Paenibacillus aquistagni</name>
    <dbReference type="NCBI Taxonomy" id="1852522"/>
    <lineage>
        <taxon>Bacteria</taxon>
        <taxon>Bacillati</taxon>
        <taxon>Bacillota</taxon>
        <taxon>Bacilli</taxon>
        <taxon>Bacillales</taxon>
        <taxon>Paenibacillaceae</taxon>
        <taxon>Paenibacillus</taxon>
    </lineage>
</organism>
<dbReference type="Pfam" id="PF07683">
    <property type="entry name" value="CobW_C"/>
    <property type="match status" value="1"/>
</dbReference>
<evidence type="ECO:0000256" key="4">
    <source>
        <dbReference type="ARBA" id="ARBA00034320"/>
    </source>
</evidence>
<keyword evidence="8" id="KW-1185">Reference proteome</keyword>
<dbReference type="Proteomes" id="UP000193834">
    <property type="component" value="Unassembled WGS sequence"/>
</dbReference>
<dbReference type="GO" id="GO:0000166">
    <property type="term" value="F:nucleotide binding"/>
    <property type="evidence" value="ECO:0007669"/>
    <property type="project" value="UniProtKB-KW"/>
</dbReference>
<keyword evidence="2" id="KW-0378">Hydrolase</keyword>
<protein>
    <submittedName>
        <fullName evidence="7">GTPase, G3E family</fullName>
    </submittedName>
</protein>
<dbReference type="RefSeq" id="WP_085493592.1">
    <property type="nucleotide sequence ID" value="NZ_FXAZ01000001.1"/>
</dbReference>
<dbReference type="InterPro" id="IPR027417">
    <property type="entry name" value="P-loop_NTPase"/>
</dbReference>
<evidence type="ECO:0000313" key="8">
    <source>
        <dbReference type="Proteomes" id="UP000193834"/>
    </source>
</evidence>
<evidence type="ECO:0000313" key="7">
    <source>
        <dbReference type="EMBL" id="SMG25765.1"/>
    </source>
</evidence>
<dbReference type="InterPro" id="IPR003495">
    <property type="entry name" value="CobW/HypB/UreG_nucleotide-bd"/>
</dbReference>